<dbReference type="EMBL" id="JBHSTZ010000034">
    <property type="protein sequence ID" value="MFC6382016.1"/>
    <property type="molecule type" value="Genomic_DNA"/>
</dbReference>
<dbReference type="CDD" id="cd00207">
    <property type="entry name" value="fer2"/>
    <property type="match status" value="1"/>
</dbReference>
<dbReference type="InterPro" id="IPR001041">
    <property type="entry name" value="2Fe-2S_ferredoxin-type"/>
</dbReference>
<dbReference type="RefSeq" id="WP_201564585.1">
    <property type="nucleotide sequence ID" value="NZ_CAJGZK010000029.1"/>
</dbReference>
<dbReference type="InterPro" id="IPR050415">
    <property type="entry name" value="MRET"/>
</dbReference>
<dbReference type="SUPFAM" id="SSF52343">
    <property type="entry name" value="Ferredoxin reductase-like, C-terminal NADP-linked domain"/>
    <property type="match status" value="1"/>
</dbReference>
<dbReference type="Gene3D" id="2.40.30.10">
    <property type="entry name" value="Translation factors"/>
    <property type="match status" value="1"/>
</dbReference>
<dbReference type="Gene3D" id="3.10.20.30">
    <property type="match status" value="1"/>
</dbReference>
<reference evidence="3" key="1">
    <citation type="journal article" date="2019" name="Int. J. Syst. Evol. Microbiol.">
        <title>The Global Catalogue of Microorganisms (GCM) 10K type strain sequencing project: providing services to taxonomists for standard genome sequencing and annotation.</title>
        <authorList>
            <consortium name="The Broad Institute Genomics Platform"/>
            <consortium name="The Broad Institute Genome Sequencing Center for Infectious Disease"/>
            <person name="Wu L."/>
            <person name="Ma J."/>
        </authorList>
    </citation>
    <scope>NUCLEOTIDE SEQUENCE [LARGE SCALE GENOMIC DNA]</scope>
    <source>
        <strain evidence="3">CCM 2050</strain>
    </source>
</reference>
<dbReference type="Gene3D" id="3.40.50.80">
    <property type="entry name" value="Nucleotide-binding domain of ferredoxin-NADP reductase (FNR) module"/>
    <property type="match status" value="1"/>
</dbReference>
<evidence type="ECO:0000259" key="1">
    <source>
        <dbReference type="PROSITE" id="PS51384"/>
    </source>
</evidence>
<protein>
    <submittedName>
        <fullName evidence="2">Flavin reductase family protein</fullName>
    </submittedName>
</protein>
<dbReference type="PROSITE" id="PS51384">
    <property type="entry name" value="FAD_FR"/>
    <property type="match status" value="1"/>
</dbReference>
<dbReference type="Proteomes" id="UP001596264">
    <property type="component" value="Unassembled WGS sequence"/>
</dbReference>
<dbReference type="SUPFAM" id="SSF54292">
    <property type="entry name" value="2Fe-2S ferredoxin-like"/>
    <property type="match status" value="1"/>
</dbReference>
<evidence type="ECO:0000313" key="3">
    <source>
        <dbReference type="Proteomes" id="UP001596264"/>
    </source>
</evidence>
<dbReference type="InterPro" id="IPR039261">
    <property type="entry name" value="FNR_nucleotide-bd"/>
</dbReference>
<name>A0ABW1W8K0_9GAMM</name>
<evidence type="ECO:0000313" key="2">
    <source>
        <dbReference type="EMBL" id="MFC6382016.1"/>
    </source>
</evidence>
<dbReference type="InterPro" id="IPR036010">
    <property type="entry name" value="2Fe-2S_ferredoxin-like_sf"/>
</dbReference>
<dbReference type="PANTHER" id="PTHR47354:SF3">
    <property type="entry name" value="OXIDOREDUCTASE-RELATED"/>
    <property type="match status" value="1"/>
</dbReference>
<dbReference type="InterPro" id="IPR012675">
    <property type="entry name" value="Beta-grasp_dom_sf"/>
</dbReference>
<proteinExistence type="predicted"/>
<dbReference type="PANTHER" id="PTHR47354">
    <property type="entry name" value="NADH OXIDOREDUCTASE HCR"/>
    <property type="match status" value="1"/>
</dbReference>
<dbReference type="InterPro" id="IPR017927">
    <property type="entry name" value="FAD-bd_FR_type"/>
</dbReference>
<keyword evidence="3" id="KW-1185">Reference proteome</keyword>
<dbReference type="Pfam" id="PF00175">
    <property type="entry name" value="NAD_binding_1"/>
    <property type="match status" value="1"/>
</dbReference>
<accession>A0ABW1W8K0</accession>
<dbReference type="InterPro" id="IPR001433">
    <property type="entry name" value="OxRdtase_FAD/NAD-bd"/>
</dbReference>
<gene>
    <name evidence="2" type="ORF">ACFP58_11215</name>
</gene>
<organism evidence="2 3">
    <name type="scientific">Psychrobacter glacincola</name>
    <dbReference type="NCBI Taxonomy" id="56810"/>
    <lineage>
        <taxon>Bacteria</taxon>
        <taxon>Pseudomonadati</taxon>
        <taxon>Pseudomonadota</taxon>
        <taxon>Gammaproteobacteria</taxon>
        <taxon>Moraxellales</taxon>
        <taxon>Moraxellaceae</taxon>
        <taxon>Psychrobacter</taxon>
    </lineage>
</organism>
<sequence>MTTGYRPELIQRAFVDFISRRLHPFWSLTVPKLRLIARHALSDDLIALQFEPNYAFKQQAFSSNNSSGHRLNKGWHGGQHINVSVLLDGFYHQRNYSLVGLAQQSLWWHEDSDKKSNGNKDNFNNSLDEDSFHKNSFDKKPLAQIGTSTVTIAIKPQGLVSDYLSKRAALGTIFNSSLPSGEFTLAHSVLAQQASQISEPLPLISVSVPLLFIASGSGITPMLGLITQALQNGHPVTLLHYNRTTSYKSPLQDQWQQLANRYSTFIYHLINTGDPSTYLAGSRHLNVKTLIALKLPLMDTQIFACGSPALLASLYRACDEIDLPHGKQLRDHITIESFSAIESLDCMFSTIDKADKEAVTSEAKTIYLRGRQRQYNSSTTLLLGAESAGIRLSHGCRQGICQLCRCNKISGRVKNIQTGKISHDGYESIQTCINVPMTDVVLDI</sequence>
<dbReference type="Pfam" id="PF00111">
    <property type="entry name" value="Fer2"/>
    <property type="match status" value="1"/>
</dbReference>
<feature type="domain" description="FAD-binding FR-type" evidence="1">
    <location>
        <begin position="28"/>
        <end position="186"/>
    </location>
</feature>
<comment type="caution">
    <text evidence="2">The sequence shown here is derived from an EMBL/GenBank/DDBJ whole genome shotgun (WGS) entry which is preliminary data.</text>
</comment>